<dbReference type="AlphaFoldDB" id="A0A9W8CM84"/>
<protein>
    <submittedName>
        <fullName evidence="1">Uncharacterized protein</fullName>
    </submittedName>
</protein>
<name>A0A9W8CM84_9FUNG</name>
<sequence>MFCVCSMFIERKVLQTWPAMVLEDEASVTLNNTTGGLRVPSNMYPLYTRFIRRVELTVEASTIADGSALRLMNNSILKTLCFASATCEDISVEFRQGIIEDKLQMARNMYDLLMKLDNNLPHVQWIHMYMDHDQQFQRLDHYGKIDIFARNMLAQFEACMLSPDGQSATPYPDNMLFTHNLTSISSNWEPDIHERAWLILNNKDSLLKLNVHVRNLDGLQLLFTNKDGSGIIYPHLMHFSLT</sequence>
<organism evidence="1 2">
    <name type="scientific">Coemansia biformis</name>
    <dbReference type="NCBI Taxonomy" id="1286918"/>
    <lineage>
        <taxon>Eukaryota</taxon>
        <taxon>Fungi</taxon>
        <taxon>Fungi incertae sedis</taxon>
        <taxon>Zoopagomycota</taxon>
        <taxon>Kickxellomycotina</taxon>
        <taxon>Kickxellomycetes</taxon>
        <taxon>Kickxellales</taxon>
        <taxon>Kickxellaceae</taxon>
        <taxon>Coemansia</taxon>
    </lineage>
</organism>
<keyword evidence="2" id="KW-1185">Reference proteome</keyword>
<comment type="caution">
    <text evidence="1">The sequence shown here is derived from an EMBL/GenBank/DDBJ whole genome shotgun (WGS) entry which is preliminary data.</text>
</comment>
<gene>
    <name evidence="1" type="ORF">LPJ61_006806</name>
</gene>
<evidence type="ECO:0000313" key="1">
    <source>
        <dbReference type="EMBL" id="KAJ1718149.1"/>
    </source>
</evidence>
<evidence type="ECO:0000313" key="2">
    <source>
        <dbReference type="Proteomes" id="UP001143981"/>
    </source>
</evidence>
<feature type="non-terminal residue" evidence="1">
    <location>
        <position position="242"/>
    </location>
</feature>
<dbReference type="Proteomes" id="UP001143981">
    <property type="component" value="Unassembled WGS sequence"/>
</dbReference>
<dbReference type="EMBL" id="JANBOI010003778">
    <property type="protein sequence ID" value="KAJ1718149.1"/>
    <property type="molecule type" value="Genomic_DNA"/>
</dbReference>
<reference evidence="1" key="1">
    <citation type="submission" date="2022-07" db="EMBL/GenBank/DDBJ databases">
        <title>Phylogenomic reconstructions and comparative analyses of Kickxellomycotina fungi.</title>
        <authorList>
            <person name="Reynolds N.K."/>
            <person name="Stajich J.E."/>
            <person name="Barry K."/>
            <person name="Grigoriev I.V."/>
            <person name="Crous P."/>
            <person name="Smith M.E."/>
        </authorList>
    </citation>
    <scope>NUCLEOTIDE SEQUENCE</scope>
    <source>
        <strain evidence="1">BCRC 34381</strain>
    </source>
</reference>
<proteinExistence type="predicted"/>
<accession>A0A9W8CM84</accession>